<reference evidence="3 4" key="1">
    <citation type="submission" date="2018-01" db="EMBL/GenBank/DDBJ databases">
        <title>Genome sequence of a Cantenovulum-like bacteria.</title>
        <authorList>
            <person name="Tan W.R."/>
            <person name="Lau N.-S."/>
            <person name="Go F."/>
            <person name="Amirul A.-A.A."/>
        </authorList>
    </citation>
    <scope>NUCLEOTIDE SEQUENCE [LARGE SCALE GENOMIC DNA]</scope>
    <source>
        <strain evidence="3 4">CCB-QB4</strain>
    </source>
</reference>
<keyword evidence="2" id="KW-0732">Signal</keyword>
<name>A0A2S0VRI8_9ALTE</name>
<dbReference type="Gene3D" id="2.40.230.20">
    <property type="entry name" value="Nucleoside-specific channel-forming protein, Tsx-like"/>
    <property type="match status" value="1"/>
</dbReference>
<dbReference type="Pfam" id="PF03502">
    <property type="entry name" value="Channel_Tsx"/>
    <property type="match status" value="1"/>
</dbReference>
<evidence type="ECO:0000313" key="4">
    <source>
        <dbReference type="Proteomes" id="UP000244441"/>
    </source>
</evidence>
<dbReference type="AlphaFoldDB" id="A0A2S0VRI8"/>
<protein>
    <recommendedName>
        <fullName evidence="5">Nucleoside-specific outer membrane channel protein Tsx</fullName>
    </recommendedName>
</protein>
<evidence type="ECO:0008006" key="5">
    <source>
        <dbReference type="Google" id="ProtNLM"/>
    </source>
</evidence>
<dbReference type="KEGG" id="cate:C2869_10470"/>
<dbReference type="RefSeq" id="WP_108602884.1">
    <property type="nucleotide sequence ID" value="NZ_CP026604.1"/>
</dbReference>
<feature type="signal peptide" evidence="2">
    <location>
        <begin position="1"/>
        <end position="20"/>
    </location>
</feature>
<dbReference type="InterPro" id="IPR018013">
    <property type="entry name" value="Channel_Tsx-like"/>
</dbReference>
<evidence type="ECO:0000256" key="2">
    <source>
        <dbReference type="SAM" id="SignalP"/>
    </source>
</evidence>
<sequence length="257" mass="29354">MPLARLMPYCLLLLTQAANAADWSTTELHLQYATFDRAYSNHQTQSTILTFQHASGWQYGDNFFFIDHASHRAKSKLDSDDSTFYGEFYSHLSLKKTTGIDVSFGPLKDIGLVAGFNFAPEVDTLYYLPGVRINLDLPYFAFAKFDITAYIHNSDQQPKQETGYMMDFAWSLPFEIGSAKFSLTGHAEYISDANINGGGYRQPWLLAQPQLRYDLGNNLWNKADQLYVGVEYQMWINKLGDDFTDENTIQALVVWRL</sequence>
<gene>
    <name evidence="3" type="ORF">C2869_10470</name>
</gene>
<dbReference type="SUPFAM" id="SSF111364">
    <property type="entry name" value="Tsx-like channel"/>
    <property type="match status" value="1"/>
</dbReference>
<keyword evidence="4" id="KW-1185">Reference proteome</keyword>
<evidence type="ECO:0000256" key="1">
    <source>
        <dbReference type="ARBA" id="ARBA00008728"/>
    </source>
</evidence>
<organism evidence="3 4">
    <name type="scientific">Saccharobesus litoralis</name>
    <dbReference type="NCBI Taxonomy" id="2172099"/>
    <lineage>
        <taxon>Bacteria</taxon>
        <taxon>Pseudomonadati</taxon>
        <taxon>Pseudomonadota</taxon>
        <taxon>Gammaproteobacteria</taxon>
        <taxon>Alteromonadales</taxon>
        <taxon>Alteromonadaceae</taxon>
        <taxon>Saccharobesus</taxon>
    </lineage>
</organism>
<dbReference type="OrthoDB" id="104801at2"/>
<accession>A0A2S0VRI8</accession>
<proteinExistence type="inferred from homology"/>
<evidence type="ECO:0000313" key="3">
    <source>
        <dbReference type="EMBL" id="AWB66828.1"/>
    </source>
</evidence>
<comment type="similarity">
    <text evidence="1">Belongs to the nucleoside-specific channel-forming outer membrane porin (Tsx) (TC 1.B.10) family.</text>
</comment>
<dbReference type="Proteomes" id="UP000244441">
    <property type="component" value="Chromosome"/>
</dbReference>
<feature type="chain" id="PRO_5015621192" description="Nucleoside-specific outer membrane channel protein Tsx" evidence="2">
    <location>
        <begin position="21"/>
        <end position="257"/>
    </location>
</feature>
<dbReference type="InterPro" id="IPR036777">
    <property type="entry name" value="Channel_Tsx-like_sf"/>
</dbReference>
<dbReference type="EMBL" id="CP026604">
    <property type="protein sequence ID" value="AWB66828.1"/>
    <property type="molecule type" value="Genomic_DNA"/>
</dbReference>
<dbReference type="GO" id="GO:0009279">
    <property type="term" value="C:cell outer membrane"/>
    <property type="evidence" value="ECO:0007669"/>
    <property type="project" value="InterPro"/>
</dbReference>